<keyword evidence="1" id="KW-0732">Signal</keyword>
<evidence type="ECO:0000313" key="3">
    <source>
        <dbReference type="EMBL" id="CCQ36589.1"/>
    </source>
</evidence>
<gene>
    <name evidence="3" type="primary">livJ1</name>
    <name evidence="3" type="ordered locus">Nmlp_2422</name>
</gene>
<dbReference type="eggNOG" id="arCOG01021">
    <property type="taxonomic scope" value="Archaea"/>
</dbReference>
<dbReference type="RefSeq" id="WP_015409386.1">
    <property type="nucleotide sequence ID" value="NC_020388.1"/>
</dbReference>
<dbReference type="Gene3D" id="3.40.50.2300">
    <property type="match status" value="4"/>
</dbReference>
<name>M1XQY1_NATM8</name>
<keyword evidence="4" id="KW-1185">Reference proteome</keyword>
<dbReference type="InterPro" id="IPR028082">
    <property type="entry name" value="Peripla_BP_I"/>
</dbReference>
<dbReference type="NCBIfam" id="TIGR01409">
    <property type="entry name" value="TAT_signal_seq"/>
    <property type="match status" value="1"/>
</dbReference>
<evidence type="ECO:0000259" key="2">
    <source>
        <dbReference type="Pfam" id="PF13458"/>
    </source>
</evidence>
<dbReference type="PROSITE" id="PS51318">
    <property type="entry name" value="TAT"/>
    <property type="match status" value="1"/>
</dbReference>
<dbReference type="SUPFAM" id="SSF53822">
    <property type="entry name" value="Periplasmic binding protein-like I"/>
    <property type="match status" value="2"/>
</dbReference>
<dbReference type="Pfam" id="PF10518">
    <property type="entry name" value="TAT_signal"/>
    <property type="match status" value="1"/>
</dbReference>
<dbReference type="Pfam" id="PF13458">
    <property type="entry name" value="Peripla_BP_6"/>
    <property type="match status" value="1"/>
</dbReference>
<organism evidence="3 4">
    <name type="scientific">Natronomonas moolapensis (strain DSM 18674 / CECT 7526 / JCM 14361 / 8.8.11)</name>
    <dbReference type="NCBI Taxonomy" id="268739"/>
    <lineage>
        <taxon>Archaea</taxon>
        <taxon>Methanobacteriati</taxon>
        <taxon>Methanobacteriota</taxon>
        <taxon>Stenosarchaea group</taxon>
        <taxon>Halobacteria</taxon>
        <taxon>Halobacteriales</taxon>
        <taxon>Natronomonadaceae</taxon>
        <taxon>Natronomonas</taxon>
    </lineage>
</organism>
<dbReference type="InterPro" id="IPR019546">
    <property type="entry name" value="TAT_signal_bac_arc"/>
</dbReference>
<dbReference type="AlphaFoldDB" id="M1XQY1"/>
<reference evidence="3 4" key="1">
    <citation type="journal article" date="2013" name="Genome Announc.">
        <title>Genome of the haloarchaeon Natronomonas moolapensis, a neutrophilic member of a previously haloalkaliphilic genus.</title>
        <authorList>
            <person name="Dyall-Smith M.L."/>
            <person name="Pfeiffer F."/>
            <person name="Oberwinkler T."/>
            <person name="Klee K."/>
            <person name="Rampp M."/>
            <person name="Palm P."/>
            <person name="Gross K."/>
            <person name="Schuster S.C."/>
            <person name="Oesterhelt D."/>
        </authorList>
    </citation>
    <scope>NUCLEOTIDE SEQUENCE [LARGE SCALE GENOMIC DNA]</scope>
    <source>
        <strain evidence="4">DSM 18674 / JCM 14361 / 8.8.11</strain>
    </source>
</reference>
<dbReference type="InterPro" id="IPR006311">
    <property type="entry name" value="TAT_signal"/>
</dbReference>
<dbReference type="OrthoDB" id="21336at2157"/>
<protein>
    <submittedName>
        <fullName evidence="3">ABC-type transport system periplasmic substrate-binding protein (Probable substrate branched-chain amino acids)</fullName>
    </submittedName>
</protein>
<dbReference type="GeneID" id="14652557"/>
<dbReference type="KEGG" id="nmo:Nmlp_2422"/>
<dbReference type="STRING" id="268739.Nmlp_2422"/>
<sequence length="452" mass="46291">MSRKIDRRDVLKGAGVTGLAALAGCTGNGNGTGGNGNGTGGNGNGTDTGGDSGSVDVDVINVIGYPEDGNTLFRNYYELSDGSEDIIVPDGLRDGELQQQVGNPMENVVGTAPAAGGPAQEAFSGLYENEYGETPGVFTTQSYDSVAVGILANVAAGENSGTGIRDQMRNVANPDGMEVTPENFVEGVEAVANGDPINYQGASSDVNFNEAGDPANAAYDVWEFTGDGGTEATDTLNFEGDSPDGAGPSADTIEGGLGRTVDIGILLPETGNLASVGEGMINAAEIPAMQVNEADVDIEVETQLEDTNTEPNTGIQAANSLVNAGVPYICGSASSGVNVPVAQQALIPNQVVGCSPSSTALSVTNLEDDDYIFRTAPSDLLQGRVMAQVASEQLGAEVATTLYVNNDYGQQLSEQFASVFEADFGGTVEAQVAYNQNEDSYTSAIQEAIGGN</sequence>
<evidence type="ECO:0000313" key="4">
    <source>
        <dbReference type="Proteomes" id="UP000011867"/>
    </source>
</evidence>
<feature type="domain" description="Leucine-binding protein" evidence="2">
    <location>
        <begin position="260"/>
        <end position="448"/>
    </location>
</feature>
<dbReference type="PROSITE" id="PS51257">
    <property type="entry name" value="PROKAR_LIPOPROTEIN"/>
    <property type="match status" value="1"/>
</dbReference>
<dbReference type="HOGENOM" id="CLU_053087_0_0_2"/>
<dbReference type="InterPro" id="IPR051010">
    <property type="entry name" value="BCAA_transport"/>
</dbReference>
<dbReference type="EMBL" id="HF582854">
    <property type="protein sequence ID" value="CCQ36589.1"/>
    <property type="molecule type" value="Genomic_DNA"/>
</dbReference>
<proteinExistence type="predicted"/>
<dbReference type="Proteomes" id="UP000011867">
    <property type="component" value="Chromosome"/>
</dbReference>
<dbReference type="PANTHER" id="PTHR30483:SF6">
    <property type="entry name" value="PERIPLASMIC BINDING PROTEIN OF ABC TRANSPORTER FOR NATURAL AMINO ACIDS"/>
    <property type="match status" value="1"/>
</dbReference>
<evidence type="ECO:0000256" key="1">
    <source>
        <dbReference type="ARBA" id="ARBA00022729"/>
    </source>
</evidence>
<accession>M1XQY1</accession>
<dbReference type="PANTHER" id="PTHR30483">
    <property type="entry name" value="LEUCINE-SPECIFIC-BINDING PROTEIN"/>
    <property type="match status" value="1"/>
</dbReference>
<dbReference type="InterPro" id="IPR028081">
    <property type="entry name" value="Leu-bd"/>
</dbReference>